<keyword evidence="4" id="KW-0862">Zinc</keyword>
<feature type="domain" description="Peptidase M20 dimerisation" evidence="5">
    <location>
        <begin position="136"/>
        <end position="232"/>
    </location>
</feature>
<organism evidence="6 7">
    <name type="scientific">Thermus aquaticus</name>
    <dbReference type="NCBI Taxonomy" id="271"/>
    <lineage>
        <taxon>Bacteria</taxon>
        <taxon>Thermotogati</taxon>
        <taxon>Deinococcota</taxon>
        <taxon>Deinococci</taxon>
        <taxon>Thermales</taxon>
        <taxon>Thermaceae</taxon>
        <taxon>Thermus</taxon>
    </lineage>
</organism>
<dbReference type="Gene3D" id="3.40.630.10">
    <property type="entry name" value="Zn peptidases"/>
    <property type="match status" value="1"/>
</dbReference>
<dbReference type="Pfam" id="PF01546">
    <property type="entry name" value="Peptidase_M20"/>
    <property type="match status" value="1"/>
</dbReference>
<dbReference type="InterPro" id="IPR050072">
    <property type="entry name" value="Peptidase_M20A"/>
</dbReference>
<dbReference type="AlphaFoldDB" id="A0A0M9AEX6"/>
<gene>
    <name evidence="6" type="primary">lysK</name>
    <name evidence="6" type="ORF">BVI061214_01235</name>
</gene>
<evidence type="ECO:0000313" key="7">
    <source>
        <dbReference type="Proteomes" id="UP000037685"/>
    </source>
</evidence>
<reference evidence="6 7" key="1">
    <citation type="submission" date="2015-07" db="EMBL/GenBank/DDBJ databases">
        <authorList>
            <person name="Noorani M."/>
        </authorList>
    </citation>
    <scope>NUCLEOTIDE SEQUENCE [LARGE SCALE GENOMIC DNA]</scope>
    <source>
        <strain evidence="7">ATCC 25104 / DSM 625 / JCM 10724 / NBRC 103206 / NCIMB 11243 / YT-1</strain>
    </source>
</reference>
<dbReference type="SUPFAM" id="SSF53187">
    <property type="entry name" value="Zn-dependent exopeptidases"/>
    <property type="match status" value="1"/>
</dbReference>
<sequence length="329" mass="34236">MDPVGLLLELAPLKGEEARGAFVAERLPGARRDGLGNVFAGEGEVLLLAHLDTVLPPRPLRAVGERLYGPGVGDNSAGVAVLLSLPEIPGVVRGFTVGEEGLGNLRGARALVAGLGPKVVVAVDGYIPGVVDRALGSVRFAVRFLGRGGHAWGDRGSPNPVFALAEALTALRARFGEEKEVSLNASALKGGEAVNAIPKEASALLEIRALEEEKLLALFQEARDLFQEAARRNRVEVALEVLGRRPAGSTATEALRRAAAEALKAIGERAAFQAGSTDASAAVERGIPALALGVYRGGGAHTEEEWVLPRSLLEGRKALLAFLKALGVG</sequence>
<dbReference type="Pfam" id="PF07687">
    <property type="entry name" value="M20_dimer"/>
    <property type="match status" value="1"/>
</dbReference>
<dbReference type="InterPro" id="IPR002933">
    <property type="entry name" value="Peptidase_M20"/>
</dbReference>
<dbReference type="PANTHER" id="PTHR43808:SF17">
    <property type="entry name" value="PEPTIDASE M20"/>
    <property type="match status" value="1"/>
</dbReference>
<dbReference type="InterPro" id="IPR011650">
    <property type="entry name" value="Peptidase_M20_dimer"/>
</dbReference>
<comment type="cofactor">
    <cofactor evidence="1">
        <name>Zn(2+)</name>
        <dbReference type="ChEBI" id="CHEBI:29105"/>
    </cofactor>
</comment>
<dbReference type="InterPro" id="IPR036264">
    <property type="entry name" value="Bact_exopeptidase_dim_dom"/>
</dbReference>
<comment type="caution">
    <text evidence="6">The sequence shown here is derived from an EMBL/GenBank/DDBJ whole genome shotgun (WGS) entry which is preliminary data.</text>
</comment>
<dbReference type="SUPFAM" id="SSF55031">
    <property type="entry name" value="Bacterial exopeptidase dimerisation domain"/>
    <property type="match status" value="1"/>
</dbReference>
<dbReference type="GO" id="GO:0046872">
    <property type="term" value="F:metal ion binding"/>
    <property type="evidence" value="ECO:0007669"/>
    <property type="project" value="UniProtKB-KW"/>
</dbReference>
<evidence type="ECO:0000256" key="1">
    <source>
        <dbReference type="ARBA" id="ARBA00001947"/>
    </source>
</evidence>
<dbReference type="InterPro" id="IPR001261">
    <property type="entry name" value="ArgE/DapE_CS"/>
</dbReference>
<evidence type="ECO:0000256" key="4">
    <source>
        <dbReference type="ARBA" id="ARBA00022833"/>
    </source>
</evidence>
<evidence type="ECO:0000256" key="3">
    <source>
        <dbReference type="ARBA" id="ARBA00022801"/>
    </source>
</evidence>
<evidence type="ECO:0000259" key="5">
    <source>
        <dbReference type="Pfam" id="PF07687"/>
    </source>
</evidence>
<dbReference type="EMBL" id="LHCI01000106">
    <property type="protein sequence ID" value="KOX90048.1"/>
    <property type="molecule type" value="Genomic_DNA"/>
</dbReference>
<dbReference type="PROSITE" id="PS00758">
    <property type="entry name" value="ARGE_DAPE_CPG2_1"/>
    <property type="match status" value="1"/>
</dbReference>
<proteinExistence type="predicted"/>
<dbReference type="PATRIC" id="fig|271.14.peg.1310"/>
<protein>
    <submittedName>
        <fullName evidence="6">Acetyl-lysine deacetylase</fullName>
    </submittedName>
</protein>
<dbReference type="Gene3D" id="3.30.70.360">
    <property type="match status" value="1"/>
</dbReference>
<name>A0A0M9AEX6_THEAQ</name>
<evidence type="ECO:0000313" key="6">
    <source>
        <dbReference type="EMBL" id="KOX90048.1"/>
    </source>
</evidence>
<keyword evidence="3" id="KW-0378">Hydrolase</keyword>
<dbReference type="Proteomes" id="UP000037685">
    <property type="component" value="Unassembled WGS sequence"/>
</dbReference>
<accession>A0A0M9AEX6</accession>
<evidence type="ECO:0000256" key="2">
    <source>
        <dbReference type="ARBA" id="ARBA00022723"/>
    </source>
</evidence>
<dbReference type="PANTHER" id="PTHR43808">
    <property type="entry name" value="ACETYLORNITHINE DEACETYLASE"/>
    <property type="match status" value="1"/>
</dbReference>
<keyword evidence="2" id="KW-0479">Metal-binding</keyword>
<dbReference type="RefSeq" id="WP_053767711.1">
    <property type="nucleotide sequence ID" value="NZ_LHCI01000106.1"/>
</dbReference>
<dbReference type="GO" id="GO:0016787">
    <property type="term" value="F:hydrolase activity"/>
    <property type="evidence" value="ECO:0007669"/>
    <property type="project" value="UniProtKB-KW"/>
</dbReference>